<feature type="transmembrane region" description="Helical" evidence="10">
    <location>
        <begin position="99"/>
        <end position="123"/>
    </location>
</feature>
<keyword evidence="5" id="KW-0862">Zinc</keyword>
<keyword evidence="7" id="KW-0406">Ion transport</keyword>
<sequence>MSLHHHHHHDHDHDHDHDHGHGHHHHHPAPGDNTRAFAIAVALNALFVVVEFVYGFIANSTALMADAGHNLSDVLGLLMAWGAAMLAKSKPDERYTYGLRSSSILAALANALLLLVACGAIAWEAVLRFSSPPPVAGLTVSVVAGIGVLVNGFSALLFMAGRKDDLNVRGAYLHMAADAAISLGVVVSGLAIMWTGWAWLDSAASLAIVVIIVAGTWSLLRESAQLMLAAVPPHIDAAKVRAFLAQRAGVSEVHDLHIWAMSTTESALTAHIVMPGGYPGDAAIDAIVEELRHDFKIHHCTLQVEEGTTDHGCVLHGGAH</sequence>
<dbReference type="SUPFAM" id="SSF161111">
    <property type="entry name" value="Cation efflux protein transmembrane domain-like"/>
    <property type="match status" value="1"/>
</dbReference>
<protein>
    <submittedName>
        <fullName evidence="13">Cation diffusion facilitator family transporter</fullName>
    </submittedName>
</protein>
<evidence type="ECO:0000256" key="1">
    <source>
        <dbReference type="ARBA" id="ARBA00004141"/>
    </source>
</evidence>
<evidence type="ECO:0000259" key="12">
    <source>
        <dbReference type="Pfam" id="PF16916"/>
    </source>
</evidence>
<organism evidence="13 14">
    <name type="scientific">Massilia terrae</name>
    <dbReference type="NCBI Taxonomy" id="1811224"/>
    <lineage>
        <taxon>Bacteria</taxon>
        <taxon>Pseudomonadati</taxon>
        <taxon>Pseudomonadota</taxon>
        <taxon>Betaproteobacteria</taxon>
        <taxon>Burkholderiales</taxon>
        <taxon>Oxalobacteraceae</taxon>
        <taxon>Telluria group</taxon>
        <taxon>Massilia</taxon>
    </lineage>
</organism>
<comment type="caution">
    <text evidence="13">The sequence shown here is derived from an EMBL/GenBank/DDBJ whole genome shotgun (WGS) entry which is preliminary data.</text>
</comment>
<dbReference type="Proteomes" id="UP001204621">
    <property type="component" value="Unassembled WGS sequence"/>
</dbReference>
<keyword evidence="14" id="KW-1185">Reference proteome</keyword>
<dbReference type="InterPro" id="IPR058533">
    <property type="entry name" value="Cation_efflux_TM"/>
</dbReference>
<feature type="region of interest" description="Disordered" evidence="9">
    <location>
        <begin position="1"/>
        <end position="29"/>
    </location>
</feature>
<dbReference type="PANTHER" id="PTHR11562">
    <property type="entry name" value="CATION EFFLUX PROTEIN/ ZINC TRANSPORTER"/>
    <property type="match status" value="1"/>
</dbReference>
<feature type="domain" description="Cation efflux protein cytoplasmic" evidence="12">
    <location>
        <begin position="232"/>
        <end position="306"/>
    </location>
</feature>
<proteinExistence type="inferred from homology"/>
<evidence type="ECO:0000259" key="11">
    <source>
        <dbReference type="Pfam" id="PF01545"/>
    </source>
</evidence>
<feature type="transmembrane region" description="Helical" evidence="10">
    <location>
        <begin position="171"/>
        <end position="197"/>
    </location>
</feature>
<feature type="domain" description="Cation efflux protein transmembrane" evidence="11">
    <location>
        <begin position="39"/>
        <end position="228"/>
    </location>
</feature>
<evidence type="ECO:0000256" key="10">
    <source>
        <dbReference type="SAM" id="Phobius"/>
    </source>
</evidence>
<dbReference type="Pfam" id="PF16916">
    <property type="entry name" value="ZT_dimer"/>
    <property type="match status" value="1"/>
</dbReference>
<evidence type="ECO:0000256" key="8">
    <source>
        <dbReference type="ARBA" id="ARBA00023136"/>
    </source>
</evidence>
<keyword evidence="4 10" id="KW-0812">Transmembrane</keyword>
<dbReference type="EMBL" id="JANUGU010000008">
    <property type="protein sequence ID" value="MCS0660416.1"/>
    <property type="molecule type" value="Genomic_DNA"/>
</dbReference>
<keyword evidence="5" id="KW-0864">Zinc transport</keyword>
<evidence type="ECO:0000256" key="9">
    <source>
        <dbReference type="SAM" id="MobiDB-lite"/>
    </source>
</evidence>
<feature type="transmembrane region" description="Helical" evidence="10">
    <location>
        <begin position="135"/>
        <end position="159"/>
    </location>
</feature>
<dbReference type="InterPro" id="IPR027469">
    <property type="entry name" value="Cation_efflux_TMD_sf"/>
</dbReference>
<name>A0ABT2D2E7_9BURK</name>
<accession>A0ABT2D2E7</accession>
<gene>
    <name evidence="13" type="ORF">NX778_20270</name>
</gene>
<keyword evidence="3" id="KW-0813">Transport</keyword>
<dbReference type="InterPro" id="IPR036837">
    <property type="entry name" value="Cation_efflux_CTD_sf"/>
</dbReference>
<evidence type="ECO:0000313" key="13">
    <source>
        <dbReference type="EMBL" id="MCS0660416.1"/>
    </source>
</evidence>
<feature type="transmembrane region" description="Helical" evidence="10">
    <location>
        <begin position="203"/>
        <end position="220"/>
    </location>
</feature>
<dbReference type="PANTHER" id="PTHR11562:SF17">
    <property type="entry name" value="RE54080P-RELATED"/>
    <property type="match status" value="1"/>
</dbReference>
<evidence type="ECO:0000256" key="4">
    <source>
        <dbReference type="ARBA" id="ARBA00022692"/>
    </source>
</evidence>
<dbReference type="InterPro" id="IPR002524">
    <property type="entry name" value="Cation_efflux"/>
</dbReference>
<evidence type="ECO:0000256" key="3">
    <source>
        <dbReference type="ARBA" id="ARBA00022448"/>
    </source>
</evidence>
<feature type="compositionally biased region" description="Basic residues" evidence="9">
    <location>
        <begin position="1"/>
        <end position="10"/>
    </location>
</feature>
<reference evidence="13 14" key="1">
    <citation type="submission" date="2022-08" db="EMBL/GenBank/DDBJ databases">
        <title>Reclassification of Massilia species as members of the genera Telluria, Duganella, Pseudoduganella, Mokoshia gen. nov. and Zemynaea gen. nov. using orthogonal and non-orthogonal genome-based approaches.</title>
        <authorList>
            <person name="Bowman J.P."/>
        </authorList>
    </citation>
    <scope>NUCLEOTIDE SEQUENCE [LARGE SCALE GENOMIC DNA]</scope>
    <source>
        <strain evidence="13 14">JCM 31606</strain>
    </source>
</reference>
<dbReference type="RefSeq" id="WP_258813603.1">
    <property type="nucleotide sequence ID" value="NZ_JANUGU010000008.1"/>
</dbReference>
<evidence type="ECO:0000256" key="5">
    <source>
        <dbReference type="ARBA" id="ARBA00022906"/>
    </source>
</evidence>
<dbReference type="SUPFAM" id="SSF160240">
    <property type="entry name" value="Cation efflux protein cytoplasmic domain-like"/>
    <property type="match status" value="1"/>
</dbReference>
<comment type="similarity">
    <text evidence="2">Belongs to the cation diffusion facilitator (CDF) transporter (TC 2.A.4) family. SLC30A subfamily.</text>
</comment>
<dbReference type="InterPro" id="IPR027470">
    <property type="entry name" value="Cation_efflux_CTD"/>
</dbReference>
<keyword evidence="8 10" id="KW-0472">Membrane</keyword>
<comment type="subcellular location">
    <subcellularLocation>
        <location evidence="1">Membrane</location>
        <topology evidence="1">Multi-pass membrane protein</topology>
    </subcellularLocation>
</comment>
<evidence type="ECO:0000256" key="2">
    <source>
        <dbReference type="ARBA" id="ARBA00008873"/>
    </source>
</evidence>
<dbReference type="Gene3D" id="1.20.1510.10">
    <property type="entry name" value="Cation efflux protein transmembrane domain"/>
    <property type="match status" value="1"/>
</dbReference>
<dbReference type="InterPro" id="IPR050681">
    <property type="entry name" value="CDF/SLC30A"/>
</dbReference>
<feature type="transmembrane region" description="Helical" evidence="10">
    <location>
        <begin position="36"/>
        <end position="57"/>
    </location>
</feature>
<dbReference type="Pfam" id="PF01545">
    <property type="entry name" value="Cation_efflux"/>
    <property type="match status" value="1"/>
</dbReference>
<dbReference type="NCBIfam" id="TIGR01297">
    <property type="entry name" value="CDF"/>
    <property type="match status" value="1"/>
</dbReference>
<evidence type="ECO:0000313" key="14">
    <source>
        <dbReference type="Proteomes" id="UP001204621"/>
    </source>
</evidence>
<evidence type="ECO:0000256" key="7">
    <source>
        <dbReference type="ARBA" id="ARBA00023065"/>
    </source>
</evidence>
<evidence type="ECO:0000256" key="6">
    <source>
        <dbReference type="ARBA" id="ARBA00022989"/>
    </source>
</evidence>
<keyword evidence="6 10" id="KW-1133">Transmembrane helix</keyword>